<dbReference type="OrthoDB" id="2195137at2"/>
<gene>
    <name evidence="1" type="ORF">BCR25_07100</name>
</gene>
<evidence type="ECO:0000313" key="1">
    <source>
        <dbReference type="EMBL" id="OEG12303.1"/>
    </source>
</evidence>
<keyword evidence="2" id="KW-1185">Reference proteome</keyword>
<name>A0A1E5GHU3_9ENTE</name>
<dbReference type="AlphaFoldDB" id="A0A1E5GHU3"/>
<dbReference type="Proteomes" id="UP000095094">
    <property type="component" value="Unassembled WGS sequence"/>
</dbReference>
<dbReference type="Gene3D" id="2.40.100.20">
    <property type="match status" value="1"/>
</dbReference>
<dbReference type="EMBL" id="MIJY01000034">
    <property type="protein sequence ID" value="OEG12303.1"/>
    <property type="molecule type" value="Genomic_DNA"/>
</dbReference>
<reference evidence="2" key="1">
    <citation type="submission" date="2016-09" db="EMBL/GenBank/DDBJ databases">
        <authorList>
            <person name="Gulvik C.A."/>
        </authorList>
    </citation>
    <scope>NUCLEOTIDE SEQUENCE [LARGE SCALE GENOMIC DNA]</scope>
    <source>
        <strain evidence="2">LMG 8895</strain>
    </source>
</reference>
<protein>
    <submittedName>
        <fullName evidence="1">Uncharacterized protein</fullName>
    </submittedName>
</protein>
<proteinExistence type="predicted"/>
<comment type="caution">
    <text evidence="1">The sequence shown here is derived from an EMBL/GenBank/DDBJ whole genome shotgun (WGS) entry which is preliminary data.</text>
</comment>
<dbReference type="RefSeq" id="WP_069664008.1">
    <property type="nucleotide sequence ID" value="NZ_JBHUJJ010000001.1"/>
</dbReference>
<organism evidence="1 2">
    <name type="scientific">Enterococcus termitis</name>
    <dbReference type="NCBI Taxonomy" id="332950"/>
    <lineage>
        <taxon>Bacteria</taxon>
        <taxon>Bacillati</taxon>
        <taxon>Bacillota</taxon>
        <taxon>Bacilli</taxon>
        <taxon>Lactobacillales</taxon>
        <taxon>Enterococcaceae</taxon>
        <taxon>Enterococcus</taxon>
    </lineage>
</organism>
<sequence>MSGKSKKAESKMKLYLTMGDVTSEIEINKEVKKISTKEPLSVPLQFQKSIDKTCYFSERIDLVIQALFKEYSTEGDVSYFPYFQSIGMTLEDEEKTLGVIRYKLGSIKNNLWKLQQLRIQEKVTIIMVYQA</sequence>
<accession>A0A1E5GHU3</accession>
<evidence type="ECO:0000313" key="2">
    <source>
        <dbReference type="Proteomes" id="UP000095094"/>
    </source>
</evidence>